<feature type="transmembrane region" description="Helical" evidence="1">
    <location>
        <begin position="20"/>
        <end position="41"/>
    </location>
</feature>
<dbReference type="Pfam" id="PF07963">
    <property type="entry name" value="N_methyl"/>
    <property type="match status" value="1"/>
</dbReference>
<name>A0A3B1D690_9ZZZZ</name>
<dbReference type="InterPro" id="IPR012902">
    <property type="entry name" value="N_methyl_site"/>
</dbReference>
<accession>A0A3B1D690</accession>
<gene>
    <name evidence="2" type="ORF">MNBD_PLANCTO03-1753</name>
</gene>
<dbReference type="NCBIfam" id="TIGR02532">
    <property type="entry name" value="IV_pilin_GFxxxE"/>
    <property type="match status" value="1"/>
</dbReference>
<organism evidence="2">
    <name type="scientific">hydrothermal vent metagenome</name>
    <dbReference type="NCBI Taxonomy" id="652676"/>
    <lineage>
        <taxon>unclassified sequences</taxon>
        <taxon>metagenomes</taxon>
        <taxon>ecological metagenomes</taxon>
    </lineage>
</organism>
<dbReference type="AlphaFoldDB" id="A0A3B1D690"/>
<dbReference type="PROSITE" id="PS00409">
    <property type="entry name" value="PROKAR_NTER_METHYL"/>
    <property type="match status" value="1"/>
</dbReference>
<dbReference type="EMBL" id="UOGK01000115">
    <property type="protein sequence ID" value="VAX37729.1"/>
    <property type="molecule type" value="Genomic_DNA"/>
</dbReference>
<proteinExistence type="predicted"/>
<sequence>MIAKGASVRRAANTTRGMTLIEVVLAMVVLGMLLGSVAQGVSLSIRMQRSTAERVRGELLATDLLEWIVALPYSDPDAGTDIGHDAMELPGDRTSFDDIDDFDGWHESPPQDADGVARGDLVGWARTVAVEWVTLGAIDSPQVAETGIKKVTVTVTYLDKKIATIDRLRFQAASVMVE</sequence>
<reference evidence="2" key="1">
    <citation type="submission" date="2018-06" db="EMBL/GenBank/DDBJ databases">
        <authorList>
            <person name="Zhirakovskaya E."/>
        </authorList>
    </citation>
    <scope>NUCLEOTIDE SEQUENCE</scope>
</reference>
<evidence type="ECO:0008006" key="3">
    <source>
        <dbReference type="Google" id="ProtNLM"/>
    </source>
</evidence>
<keyword evidence="1" id="KW-1133">Transmembrane helix</keyword>
<evidence type="ECO:0000313" key="2">
    <source>
        <dbReference type="EMBL" id="VAX37729.1"/>
    </source>
</evidence>
<keyword evidence="1" id="KW-0472">Membrane</keyword>
<evidence type="ECO:0000256" key="1">
    <source>
        <dbReference type="SAM" id="Phobius"/>
    </source>
</evidence>
<keyword evidence="1" id="KW-0812">Transmembrane</keyword>
<protein>
    <recommendedName>
        <fullName evidence="3">Prepilin-type N-terminal cleavage/methylation domain-containing protein</fullName>
    </recommendedName>
</protein>